<keyword evidence="1" id="KW-0472">Membrane</keyword>
<accession>A0AAV2KLI3</accession>
<gene>
    <name evidence="2" type="ORF">KC01_LOCUS19437</name>
</gene>
<dbReference type="Proteomes" id="UP001497482">
    <property type="component" value="Chromosome 19"/>
</dbReference>
<reference evidence="2 3" key="1">
    <citation type="submission" date="2024-04" db="EMBL/GenBank/DDBJ databases">
        <authorList>
            <person name="Waldvogel A.-M."/>
            <person name="Schoenle A."/>
        </authorList>
    </citation>
    <scope>NUCLEOTIDE SEQUENCE [LARGE SCALE GENOMIC DNA]</scope>
</reference>
<organism evidence="2 3">
    <name type="scientific">Knipowitschia caucasica</name>
    <name type="common">Caucasian dwarf goby</name>
    <name type="synonym">Pomatoschistus caucasicus</name>
    <dbReference type="NCBI Taxonomy" id="637954"/>
    <lineage>
        <taxon>Eukaryota</taxon>
        <taxon>Metazoa</taxon>
        <taxon>Chordata</taxon>
        <taxon>Craniata</taxon>
        <taxon>Vertebrata</taxon>
        <taxon>Euteleostomi</taxon>
        <taxon>Actinopterygii</taxon>
        <taxon>Neopterygii</taxon>
        <taxon>Teleostei</taxon>
        <taxon>Neoteleostei</taxon>
        <taxon>Acanthomorphata</taxon>
        <taxon>Gobiaria</taxon>
        <taxon>Gobiiformes</taxon>
        <taxon>Gobioidei</taxon>
        <taxon>Gobiidae</taxon>
        <taxon>Gobiinae</taxon>
        <taxon>Knipowitschia</taxon>
    </lineage>
</organism>
<evidence type="ECO:0000313" key="2">
    <source>
        <dbReference type="EMBL" id="CAL1589825.1"/>
    </source>
</evidence>
<feature type="transmembrane region" description="Helical" evidence="1">
    <location>
        <begin position="15"/>
        <end position="38"/>
    </location>
</feature>
<protein>
    <submittedName>
        <fullName evidence="2">Uncharacterized protein</fullName>
    </submittedName>
</protein>
<name>A0AAV2KLI3_KNICA</name>
<proteinExistence type="predicted"/>
<keyword evidence="1" id="KW-0812">Transmembrane</keyword>
<evidence type="ECO:0000313" key="3">
    <source>
        <dbReference type="Proteomes" id="UP001497482"/>
    </source>
</evidence>
<dbReference type="AlphaFoldDB" id="A0AAV2KLI3"/>
<dbReference type="EMBL" id="OZ035841">
    <property type="protein sequence ID" value="CAL1589825.1"/>
    <property type="molecule type" value="Genomic_DNA"/>
</dbReference>
<keyword evidence="3" id="KW-1185">Reference proteome</keyword>
<sequence>MNSSDLYLLNLCDNIFLSWSFVNTFSLPVFLAVIVLALRSSSRSHTDVLTLHMAAVELVGVLGSGFCIYSSINLHHILSYAGENLLYMATLGQSLFHLLVCGFKMNY</sequence>
<feature type="transmembrane region" description="Helical" evidence="1">
    <location>
        <begin position="84"/>
        <end position="103"/>
    </location>
</feature>
<keyword evidence="1" id="KW-1133">Transmembrane helix</keyword>
<feature type="transmembrane region" description="Helical" evidence="1">
    <location>
        <begin position="50"/>
        <end position="72"/>
    </location>
</feature>
<evidence type="ECO:0000256" key="1">
    <source>
        <dbReference type="SAM" id="Phobius"/>
    </source>
</evidence>